<keyword evidence="1" id="KW-0479">Metal-binding</keyword>
<organism evidence="3 4">
    <name type="scientific">Cupriavidus basilensis OR16</name>
    <dbReference type="NCBI Taxonomy" id="1127483"/>
    <lineage>
        <taxon>Bacteria</taxon>
        <taxon>Pseudomonadati</taxon>
        <taxon>Pseudomonadota</taxon>
        <taxon>Betaproteobacteria</taxon>
        <taxon>Burkholderiales</taxon>
        <taxon>Burkholderiaceae</taxon>
        <taxon>Cupriavidus</taxon>
    </lineage>
</organism>
<dbReference type="AlphaFoldDB" id="H1SIX6"/>
<dbReference type="InterPro" id="IPR036663">
    <property type="entry name" value="Fumarylacetoacetase_C_sf"/>
</dbReference>
<comment type="caution">
    <text evidence="3">The sequence shown here is derived from an EMBL/GenBank/DDBJ whole genome shotgun (WGS) entry which is preliminary data.</text>
</comment>
<evidence type="ECO:0000313" key="4">
    <source>
        <dbReference type="Proteomes" id="UP000005808"/>
    </source>
</evidence>
<name>H1SIX6_9BURK</name>
<dbReference type="EMBL" id="AHJE01000301">
    <property type="protein sequence ID" value="EHP37526.1"/>
    <property type="molecule type" value="Genomic_DNA"/>
</dbReference>
<dbReference type="GO" id="GO:0046872">
    <property type="term" value="F:metal ion binding"/>
    <property type="evidence" value="ECO:0007669"/>
    <property type="project" value="UniProtKB-KW"/>
</dbReference>
<dbReference type="PANTHER" id="PTHR11820">
    <property type="entry name" value="ACYLPYRUVASE"/>
    <property type="match status" value="1"/>
</dbReference>
<gene>
    <name evidence="3" type="ORF">OR16_42301</name>
</gene>
<dbReference type="Pfam" id="PF01557">
    <property type="entry name" value="FAA_hydrolase"/>
    <property type="match status" value="1"/>
</dbReference>
<dbReference type="GO" id="GO:0003824">
    <property type="term" value="F:catalytic activity"/>
    <property type="evidence" value="ECO:0007669"/>
    <property type="project" value="InterPro"/>
</dbReference>
<reference evidence="3 4" key="1">
    <citation type="journal article" date="2012" name="J. Bacteriol.">
        <title>De Novo Genome Project of Cupriavidus basilensis OR16.</title>
        <authorList>
            <person name="Cserhati M."/>
            <person name="Kriszt B."/>
            <person name="Szoboszlay S."/>
            <person name="Toth A."/>
            <person name="Szabo I."/>
            <person name="Tancsics A."/>
            <person name="Nagy I."/>
            <person name="Horvath B."/>
            <person name="Nagy I."/>
            <person name="Kukolya J."/>
        </authorList>
    </citation>
    <scope>NUCLEOTIDE SEQUENCE [LARGE SCALE GENOMIC DNA]</scope>
    <source>
        <strain evidence="3 4">OR16</strain>
    </source>
</reference>
<dbReference type="SUPFAM" id="SSF56529">
    <property type="entry name" value="FAH"/>
    <property type="match status" value="1"/>
</dbReference>
<evidence type="ECO:0000259" key="2">
    <source>
        <dbReference type="Pfam" id="PF01557"/>
    </source>
</evidence>
<dbReference type="InterPro" id="IPR011234">
    <property type="entry name" value="Fumarylacetoacetase-like_C"/>
</dbReference>
<evidence type="ECO:0000256" key="1">
    <source>
        <dbReference type="ARBA" id="ARBA00022723"/>
    </source>
</evidence>
<sequence length="78" mass="8181">MQHAALADMIFGVEDLIAYFSTICPLLPGDVIVAGTPGGVGLFQDPPRFLRAGDVVEVEITNVGVLRNAVQDEALAGE</sequence>
<protein>
    <submittedName>
        <fullName evidence="3">Hydratase</fullName>
    </submittedName>
</protein>
<dbReference type="Proteomes" id="UP000005808">
    <property type="component" value="Unassembled WGS sequence"/>
</dbReference>
<dbReference type="PANTHER" id="PTHR11820:SF112">
    <property type="entry name" value="FUMARYLACETOACETATE HYDROLASE FAMILY PROTEIN (AFU_ORTHOLOGUE AFUA_1G02370)-RELATED"/>
    <property type="match status" value="1"/>
</dbReference>
<proteinExistence type="predicted"/>
<dbReference type="Gene3D" id="3.90.850.10">
    <property type="entry name" value="Fumarylacetoacetase-like, C-terminal domain"/>
    <property type="match status" value="1"/>
</dbReference>
<accession>H1SIX6</accession>
<evidence type="ECO:0000313" key="3">
    <source>
        <dbReference type="EMBL" id="EHP37526.1"/>
    </source>
</evidence>
<feature type="domain" description="Fumarylacetoacetase-like C-terminal" evidence="2">
    <location>
        <begin position="1"/>
        <end position="71"/>
    </location>
</feature>